<dbReference type="InterPro" id="IPR015856">
    <property type="entry name" value="ABC_transpr_CbiO/EcfA_su"/>
</dbReference>
<keyword evidence="4 10" id="KW-1003">Cell membrane</keyword>
<evidence type="ECO:0000256" key="8">
    <source>
        <dbReference type="ARBA" id="ARBA00023136"/>
    </source>
</evidence>
<dbReference type="GO" id="GO:0042626">
    <property type="term" value="F:ATPase-coupled transmembrane transporter activity"/>
    <property type="evidence" value="ECO:0007669"/>
    <property type="project" value="TreeGrafter"/>
</dbReference>
<evidence type="ECO:0000256" key="10">
    <source>
        <dbReference type="RuleBase" id="RU364103"/>
    </source>
</evidence>
<dbReference type="OrthoDB" id="9806471at2"/>
<sequence length="266" mass="27876">MDDDEVLGLGGVGFGYPRGPHVFDSVDLSLRPGQRIALLGANGTGKTTLLRILVGLTKPSTGTVRLDGSALTGSRADRTRLRSRVQMVLQEPDDQIVAATVRADVSFGPANLGLDRTEVVARVDEAMAALGITALADRTPNQLSFGQRKRVAIAGAVAMRPRVLLLDEATAGLDPRAVEDLLGTLTELAGAGTAIVLATHDVDVAWSWSKESLVLGSATGVATLHRGNTHDLLTDAALLASARLTVPWGAAVSRTLGRLVLRPDQI</sequence>
<keyword evidence="6 10" id="KW-0067">ATP-binding</keyword>
<dbReference type="PROSITE" id="PS00211">
    <property type="entry name" value="ABC_TRANSPORTER_1"/>
    <property type="match status" value="1"/>
</dbReference>
<dbReference type="PANTHER" id="PTHR43553:SF24">
    <property type="entry name" value="ENERGY-COUPLING FACTOR TRANSPORTER ATP-BINDING PROTEIN ECFA1"/>
    <property type="match status" value="1"/>
</dbReference>
<comment type="function">
    <text evidence="10">Part of an ABC transporter complex. Responsible for energy coupling to the transport system.</text>
</comment>
<dbReference type="GO" id="GO:0016887">
    <property type="term" value="F:ATP hydrolysis activity"/>
    <property type="evidence" value="ECO:0007669"/>
    <property type="project" value="InterPro"/>
</dbReference>
<evidence type="ECO:0000256" key="5">
    <source>
        <dbReference type="ARBA" id="ARBA00022741"/>
    </source>
</evidence>
<evidence type="ECO:0000259" key="11">
    <source>
        <dbReference type="PROSITE" id="PS50893"/>
    </source>
</evidence>
<dbReference type="InterPro" id="IPR027417">
    <property type="entry name" value="P-loop_NTPase"/>
</dbReference>
<evidence type="ECO:0000256" key="9">
    <source>
        <dbReference type="ARBA" id="ARBA00025157"/>
    </source>
</evidence>
<dbReference type="PROSITE" id="PS50893">
    <property type="entry name" value="ABC_TRANSPORTER_2"/>
    <property type="match status" value="1"/>
</dbReference>
<dbReference type="NCBIfam" id="TIGR01166">
    <property type="entry name" value="cbiO"/>
    <property type="match status" value="1"/>
</dbReference>
<reference evidence="12 13" key="1">
    <citation type="submission" date="2017-02" db="EMBL/GenBank/DDBJ databases">
        <title>The new phylogeny of genus Mycobacterium.</title>
        <authorList>
            <person name="Tortoli E."/>
            <person name="Trovato A."/>
            <person name="Cirillo D.M."/>
        </authorList>
    </citation>
    <scope>NUCLEOTIDE SEQUENCE [LARGE SCALE GENOMIC DNA]</scope>
    <source>
        <strain evidence="12 13">DSM 45578</strain>
    </source>
</reference>
<evidence type="ECO:0000256" key="1">
    <source>
        <dbReference type="ARBA" id="ARBA00004202"/>
    </source>
</evidence>
<dbReference type="Gene3D" id="3.40.50.300">
    <property type="entry name" value="P-loop containing nucleotide triphosphate hydrolases"/>
    <property type="match status" value="1"/>
</dbReference>
<keyword evidence="8 10" id="KW-0472">Membrane</keyword>
<proteinExistence type="inferred from homology"/>
<evidence type="ECO:0000313" key="12">
    <source>
        <dbReference type="EMBL" id="ORA04669.1"/>
    </source>
</evidence>
<dbReference type="PANTHER" id="PTHR43553">
    <property type="entry name" value="HEAVY METAL TRANSPORTER"/>
    <property type="match status" value="1"/>
</dbReference>
<evidence type="ECO:0000256" key="6">
    <source>
        <dbReference type="ARBA" id="ARBA00022840"/>
    </source>
</evidence>
<organism evidence="12 13">
    <name type="scientific">Mycolicibacterium bacteremicum</name>
    <name type="common">Mycobacterium bacteremicum</name>
    <dbReference type="NCBI Taxonomy" id="564198"/>
    <lineage>
        <taxon>Bacteria</taxon>
        <taxon>Bacillati</taxon>
        <taxon>Actinomycetota</taxon>
        <taxon>Actinomycetes</taxon>
        <taxon>Mycobacteriales</taxon>
        <taxon>Mycobacteriaceae</taxon>
        <taxon>Mycolicibacterium</taxon>
    </lineage>
</organism>
<dbReference type="InterPro" id="IPR003439">
    <property type="entry name" value="ABC_transporter-like_ATP-bd"/>
</dbReference>
<dbReference type="GO" id="GO:0006824">
    <property type="term" value="P:cobalt ion transport"/>
    <property type="evidence" value="ECO:0007669"/>
    <property type="project" value="InterPro"/>
</dbReference>
<dbReference type="SUPFAM" id="SSF52540">
    <property type="entry name" value="P-loop containing nucleoside triphosphate hydrolases"/>
    <property type="match status" value="1"/>
</dbReference>
<evidence type="ECO:0000256" key="3">
    <source>
        <dbReference type="ARBA" id="ARBA00022448"/>
    </source>
</evidence>
<keyword evidence="3 10" id="KW-0813">Transport</keyword>
<protein>
    <recommendedName>
        <fullName evidence="10">ABC transporter ATP-binding protein</fullName>
    </recommendedName>
</protein>
<keyword evidence="5 10" id="KW-0547">Nucleotide-binding</keyword>
<gene>
    <name evidence="12" type="ORF">BST17_13295</name>
</gene>
<dbReference type="GO" id="GO:0005524">
    <property type="term" value="F:ATP binding"/>
    <property type="evidence" value="ECO:0007669"/>
    <property type="project" value="UniProtKB-UniRule"/>
</dbReference>
<comment type="similarity">
    <text evidence="2 10">Belongs to the ABC transporter superfamily.</text>
</comment>
<dbReference type="RefSeq" id="WP_083058527.1">
    <property type="nucleotide sequence ID" value="NZ_JACKVM010000016.1"/>
</dbReference>
<dbReference type="InterPro" id="IPR017871">
    <property type="entry name" value="ABC_transporter-like_CS"/>
</dbReference>
<dbReference type="STRING" id="564198.BST17_13295"/>
<dbReference type="SMART" id="SM00382">
    <property type="entry name" value="AAA"/>
    <property type="match status" value="1"/>
</dbReference>
<dbReference type="AlphaFoldDB" id="A0A1W9YXF9"/>
<dbReference type="GO" id="GO:0043190">
    <property type="term" value="C:ATP-binding cassette (ABC) transporter complex"/>
    <property type="evidence" value="ECO:0007669"/>
    <property type="project" value="TreeGrafter"/>
</dbReference>
<dbReference type="Proteomes" id="UP000192366">
    <property type="component" value="Unassembled WGS sequence"/>
</dbReference>
<evidence type="ECO:0000313" key="13">
    <source>
        <dbReference type="Proteomes" id="UP000192366"/>
    </source>
</evidence>
<dbReference type="EMBL" id="MVHJ01000009">
    <property type="protein sequence ID" value="ORA04669.1"/>
    <property type="molecule type" value="Genomic_DNA"/>
</dbReference>
<feature type="domain" description="ABC transporter" evidence="11">
    <location>
        <begin position="7"/>
        <end position="251"/>
    </location>
</feature>
<accession>A0A1W9YXF9</accession>
<evidence type="ECO:0000256" key="4">
    <source>
        <dbReference type="ARBA" id="ARBA00022475"/>
    </source>
</evidence>
<evidence type="ECO:0000256" key="7">
    <source>
        <dbReference type="ARBA" id="ARBA00022967"/>
    </source>
</evidence>
<dbReference type="Pfam" id="PF00005">
    <property type="entry name" value="ABC_tran"/>
    <property type="match status" value="1"/>
</dbReference>
<keyword evidence="13" id="KW-1185">Reference proteome</keyword>
<evidence type="ECO:0000256" key="2">
    <source>
        <dbReference type="ARBA" id="ARBA00005417"/>
    </source>
</evidence>
<comment type="subcellular location">
    <subcellularLocation>
        <location evidence="1 10">Cell membrane</location>
        <topology evidence="1 10">Peripheral membrane protein</topology>
    </subcellularLocation>
</comment>
<comment type="caution">
    <text evidence="12">The sequence shown here is derived from an EMBL/GenBank/DDBJ whole genome shotgun (WGS) entry which is preliminary data.</text>
</comment>
<dbReference type="CDD" id="cd03225">
    <property type="entry name" value="ABC_cobalt_CbiO_domain1"/>
    <property type="match status" value="1"/>
</dbReference>
<name>A0A1W9YXF9_MYCBA</name>
<dbReference type="InterPro" id="IPR003593">
    <property type="entry name" value="AAA+_ATPase"/>
</dbReference>
<dbReference type="InterPro" id="IPR050095">
    <property type="entry name" value="ECF_ABC_transporter_ATP-bd"/>
</dbReference>
<keyword evidence="7" id="KW-1278">Translocase</keyword>
<dbReference type="InterPro" id="IPR005876">
    <property type="entry name" value="Co_trans_ATP-bd"/>
</dbReference>
<comment type="function">
    <text evidence="9">Probably part of an ABC transporter complex. Responsible for energy coupling to the transport system.</text>
</comment>
<dbReference type="FunFam" id="3.40.50.300:FF:000224">
    <property type="entry name" value="Energy-coupling factor transporter ATP-binding protein EcfA"/>
    <property type="match status" value="1"/>
</dbReference>